<keyword evidence="4 5" id="KW-0472">Membrane</keyword>
<feature type="transmembrane region" description="Helical" evidence="5">
    <location>
        <begin position="455"/>
        <end position="477"/>
    </location>
</feature>
<dbReference type="CDD" id="cd17504">
    <property type="entry name" value="MFS_MMR_MDR_like"/>
    <property type="match status" value="1"/>
</dbReference>
<dbReference type="InterPro" id="IPR020846">
    <property type="entry name" value="MFS_dom"/>
</dbReference>
<evidence type="ECO:0000256" key="4">
    <source>
        <dbReference type="ARBA" id="ARBA00023136"/>
    </source>
</evidence>
<evidence type="ECO:0000313" key="7">
    <source>
        <dbReference type="EMBL" id="MCC2032063.1"/>
    </source>
</evidence>
<feature type="transmembrane region" description="Helical" evidence="5">
    <location>
        <begin position="12"/>
        <end position="37"/>
    </location>
</feature>
<feature type="domain" description="Major facilitator superfamily (MFS) profile" evidence="6">
    <location>
        <begin position="14"/>
        <end position="478"/>
    </location>
</feature>
<sequence>MTDTLEPGTRSSVVVATLAAAGIVVSLAQTLVVPIIGSLPQIFQTDASNTAWVITVTLLAGAVSTPVVGRLADMYGKKRMLLIAIIPFIVGSVLCALSADIVTMIVGRGMQGLATGMIPLGISLLHDVLPKDKAGGAIALMSSSMGIGGALGLPIAAAVAEFADWRVLFWGTAGAAALVALAIWRAIPVREPKGQAHGFDYVGAFGLASGLIALMLAISKGAEWGWGSALTIGCFVTAAVVLGLWGWYELRRRAPLVDLRTTTKPVILLTNIASILVGFAMYAMNLIVPQVMQLPVEIGYGLGQSMFQMGLWAAPMGIGMMAVSNLGARISRVRGAKVTLTLAGIVIAVGYGVTAVVLATIGSRAPGPADDAVVLWTLILLTVGTTVVGCGVGFAFGAMPALIMSAAPANEKAAANGFNSLMRSLGTTASAAIVGAVLGSMVHRVGEYIFPTQGAFILSLVIGCIAALVASVIASTIPGNVKR</sequence>
<keyword evidence="2 5" id="KW-0812">Transmembrane</keyword>
<feature type="transmembrane region" description="Helical" evidence="5">
    <location>
        <begin position="266"/>
        <end position="287"/>
    </location>
</feature>
<accession>A0A9X1LUS6</accession>
<evidence type="ECO:0000259" key="6">
    <source>
        <dbReference type="PROSITE" id="PS50850"/>
    </source>
</evidence>
<feature type="transmembrane region" description="Helical" evidence="5">
    <location>
        <begin position="307"/>
        <end position="328"/>
    </location>
</feature>
<dbReference type="PANTHER" id="PTHR23501">
    <property type="entry name" value="MAJOR FACILITATOR SUPERFAMILY"/>
    <property type="match status" value="1"/>
</dbReference>
<feature type="transmembrane region" description="Helical" evidence="5">
    <location>
        <begin position="224"/>
        <end position="245"/>
    </location>
</feature>
<dbReference type="InterPro" id="IPR036259">
    <property type="entry name" value="MFS_trans_sf"/>
</dbReference>
<organism evidence="7 8">
    <name type="scientific">Microbacterium allomyrinae</name>
    <dbReference type="NCBI Taxonomy" id="2830666"/>
    <lineage>
        <taxon>Bacteria</taxon>
        <taxon>Bacillati</taxon>
        <taxon>Actinomycetota</taxon>
        <taxon>Actinomycetes</taxon>
        <taxon>Micrococcales</taxon>
        <taxon>Microbacteriaceae</taxon>
        <taxon>Microbacterium</taxon>
    </lineage>
</organism>
<feature type="transmembrane region" description="Helical" evidence="5">
    <location>
        <begin position="340"/>
        <end position="361"/>
    </location>
</feature>
<feature type="transmembrane region" description="Helical" evidence="5">
    <location>
        <begin position="199"/>
        <end position="218"/>
    </location>
</feature>
<dbReference type="GO" id="GO:0022857">
    <property type="term" value="F:transmembrane transporter activity"/>
    <property type="evidence" value="ECO:0007669"/>
    <property type="project" value="InterPro"/>
</dbReference>
<proteinExistence type="predicted"/>
<dbReference type="PROSITE" id="PS50850">
    <property type="entry name" value="MFS"/>
    <property type="match status" value="1"/>
</dbReference>
<evidence type="ECO:0000313" key="8">
    <source>
        <dbReference type="Proteomes" id="UP001139354"/>
    </source>
</evidence>
<dbReference type="EMBL" id="JAGTTN010000002">
    <property type="protein sequence ID" value="MCC2032063.1"/>
    <property type="molecule type" value="Genomic_DNA"/>
</dbReference>
<comment type="caution">
    <text evidence="7">The sequence shown here is derived from an EMBL/GenBank/DDBJ whole genome shotgun (WGS) entry which is preliminary data.</text>
</comment>
<feature type="transmembrane region" description="Helical" evidence="5">
    <location>
        <begin position="373"/>
        <end position="403"/>
    </location>
</feature>
<dbReference type="SUPFAM" id="SSF103473">
    <property type="entry name" value="MFS general substrate transporter"/>
    <property type="match status" value="2"/>
</dbReference>
<dbReference type="Pfam" id="PF07690">
    <property type="entry name" value="MFS_1"/>
    <property type="match status" value="1"/>
</dbReference>
<dbReference type="InterPro" id="IPR011701">
    <property type="entry name" value="MFS"/>
</dbReference>
<protein>
    <submittedName>
        <fullName evidence="7">MFS transporter</fullName>
    </submittedName>
</protein>
<feature type="transmembrane region" description="Helical" evidence="5">
    <location>
        <begin position="165"/>
        <end position="187"/>
    </location>
</feature>
<feature type="transmembrane region" description="Helical" evidence="5">
    <location>
        <begin position="80"/>
        <end position="99"/>
    </location>
</feature>
<feature type="transmembrane region" description="Helical" evidence="5">
    <location>
        <begin position="137"/>
        <end position="159"/>
    </location>
</feature>
<dbReference type="GO" id="GO:0005886">
    <property type="term" value="C:plasma membrane"/>
    <property type="evidence" value="ECO:0007669"/>
    <property type="project" value="UniProtKB-SubCell"/>
</dbReference>
<evidence type="ECO:0000256" key="1">
    <source>
        <dbReference type="ARBA" id="ARBA00004651"/>
    </source>
</evidence>
<comment type="subcellular location">
    <subcellularLocation>
        <location evidence="1">Cell membrane</location>
        <topology evidence="1">Multi-pass membrane protein</topology>
    </subcellularLocation>
</comment>
<dbReference type="Gene3D" id="1.20.1250.20">
    <property type="entry name" value="MFS general substrate transporter like domains"/>
    <property type="match status" value="2"/>
</dbReference>
<feature type="transmembrane region" description="Helical" evidence="5">
    <location>
        <begin position="105"/>
        <end position="125"/>
    </location>
</feature>
<feature type="transmembrane region" description="Helical" evidence="5">
    <location>
        <begin position="49"/>
        <end position="68"/>
    </location>
</feature>
<dbReference type="PANTHER" id="PTHR23501:SF197">
    <property type="entry name" value="COMD"/>
    <property type="match status" value="1"/>
</dbReference>
<evidence type="ECO:0000256" key="5">
    <source>
        <dbReference type="SAM" id="Phobius"/>
    </source>
</evidence>
<evidence type="ECO:0000256" key="3">
    <source>
        <dbReference type="ARBA" id="ARBA00022989"/>
    </source>
</evidence>
<name>A0A9X1LUS6_9MICO</name>
<keyword evidence="3 5" id="KW-1133">Transmembrane helix</keyword>
<keyword evidence="8" id="KW-1185">Reference proteome</keyword>
<dbReference type="AlphaFoldDB" id="A0A9X1LUS6"/>
<gene>
    <name evidence="7" type="ORF">KEC57_07665</name>
</gene>
<feature type="transmembrane region" description="Helical" evidence="5">
    <location>
        <begin position="424"/>
        <end position="443"/>
    </location>
</feature>
<reference evidence="7" key="1">
    <citation type="submission" date="2021-04" db="EMBL/GenBank/DDBJ databases">
        <title>Microbacterium tenobrionis sp. nov. and Microbacterium allomyrinae sp. nov., isolated from larvae of Tenobrio molitor and Allomyrina dichotoma, respectively.</title>
        <authorList>
            <person name="Lee S.D."/>
        </authorList>
    </citation>
    <scope>NUCLEOTIDE SEQUENCE</scope>
    <source>
        <strain evidence="7">BWT-G7</strain>
    </source>
</reference>
<evidence type="ECO:0000256" key="2">
    <source>
        <dbReference type="ARBA" id="ARBA00022692"/>
    </source>
</evidence>
<dbReference type="Proteomes" id="UP001139354">
    <property type="component" value="Unassembled WGS sequence"/>
</dbReference>